<gene>
    <name evidence="1" type="ORF">EFL26_13275</name>
</gene>
<organism evidence="1 2">
    <name type="scientific">Nocardioides pocheonensis</name>
    <dbReference type="NCBI Taxonomy" id="661485"/>
    <lineage>
        <taxon>Bacteria</taxon>
        <taxon>Bacillati</taxon>
        <taxon>Actinomycetota</taxon>
        <taxon>Actinomycetes</taxon>
        <taxon>Propionibacteriales</taxon>
        <taxon>Nocardioidaceae</taxon>
        <taxon>Nocardioides</taxon>
    </lineage>
</organism>
<name>A0A3N0GP40_9ACTN</name>
<accession>A0A3N0GP40</accession>
<evidence type="ECO:0000313" key="1">
    <source>
        <dbReference type="EMBL" id="RNM13918.1"/>
    </source>
</evidence>
<evidence type="ECO:0000313" key="2">
    <source>
        <dbReference type="Proteomes" id="UP000279994"/>
    </source>
</evidence>
<sequence length="359" mass="39803">MKQILLVAGVDFEFHGVDFRSLADNRRALLERKNTKHDDLRFITMDVRSGQVEVRDITFPSGKRTETVASTTPFTPVTQASYGTNAAGQVRLKPALYTVMSITDVYARVRDIGSKDPGTLVELSFFSHGWMGGPILANSNDDRLMTLMIPNPFGPATPMTVAVTGNARDPDDKDARGHLDFVAPTMDPPALKLFKDAFASDGYAWLWGCAFPKVIHHALWAMEQSKDYKSSGLGQDVVVHMPAVTADDVAYLEQILAPKLGTFPSRSSLAVQFKYLRWAFFVANQMSYAYVFTVMTGIEVRAAALGTYAEYDTAGDKLMNVYSGFTAHFNFYKNYLGMKFDPEGRRYAVYTSALTCPVP</sequence>
<dbReference type="EMBL" id="RJSF01000040">
    <property type="protein sequence ID" value="RNM13918.1"/>
    <property type="molecule type" value="Genomic_DNA"/>
</dbReference>
<protein>
    <submittedName>
        <fullName evidence="1">Uncharacterized protein</fullName>
    </submittedName>
</protein>
<keyword evidence="2" id="KW-1185">Reference proteome</keyword>
<comment type="caution">
    <text evidence="1">The sequence shown here is derived from an EMBL/GenBank/DDBJ whole genome shotgun (WGS) entry which is preliminary data.</text>
</comment>
<reference evidence="1 2" key="1">
    <citation type="submission" date="2018-11" db="EMBL/GenBank/DDBJ databases">
        <authorList>
            <person name="Li F."/>
        </authorList>
    </citation>
    <scope>NUCLEOTIDE SEQUENCE [LARGE SCALE GENOMIC DNA]</scope>
    <source>
        <strain evidence="1 2">Gsoil 818</strain>
    </source>
</reference>
<dbReference type="OrthoDB" id="1490309at2"/>
<dbReference type="RefSeq" id="WP_123223326.1">
    <property type="nucleotide sequence ID" value="NZ_RJSF01000040.1"/>
</dbReference>
<dbReference type="Proteomes" id="UP000279994">
    <property type="component" value="Unassembled WGS sequence"/>
</dbReference>
<proteinExistence type="predicted"/>
<dbReference type="AlphaFoldDB" id="A0A3N0GP40"/>